<evidence type="ECO:0000313" key="3">
    <source>
        <dbReference type="EMBL" id="KAJ4457501.1"/>
    </source>
</evidence>
<evidence type="ECO:0000313" key="4">
    <source>
        <dbReference type="Proteomes" id="UP001141327"/>
    </source>
</evidence>
<dbReference type="InterPro" id="IPR002035">
    <property type="entry name" value="VWF_A"/>
</dbReference>
<dbReference type="Gene3D" id="3.40.50.410">
    <property type="entry name" value="von Willebrand factor, type A domain"/>
    <property type="match status" value="1"/>
</dbReference>
<dbReference type="InterPro" id="IPR051266">
    <property type="entry name" value="CLCR"/>
</dbReference>
<dbReference type="PANTHER" id="PTHR10579:SF43">
    <property type="entry name" value="ZINC FINGER (C3HC4-TYPE RING FINGER) FAMILY PROTEIN"/>
    <property type="match status" value="1"/>
</dbReference>
<feature type="compositionally biased region" description="Pro residues" evidence="1">
    <location>
        <begin position="790"/>
        <end position="799"/>
    </location>
</feature>
<dbReference type="SUPFAM" id="SSF53300">
    <property type="entry name" value="vWA-like"/>
    <property type="match status" value="1"/>
</dbReference>
<feature type="domain" description="VWFA" evidence="2">
    <location>
        <begin position="126"/>
        <end position="318"/>
    </location>
</feature>
<accession>A0ABQ8UHX6</accession>
<protein>
    <submittedName>
        <fullName evidence="3">Cell surface protein</fullName>
    </submittedName>
</protein>
<evidence type="ECO:0000256" key="1">
    <source>
        <dbReference type="SAM" id="MobiDB-lite"/>
    </source>
</evidence>
<dbReference type="PROSITE" id="PS50234">
    <property type="entry name" value="VWFA"/>
    <property type="match status" value="1"/>
</dbReference>
<comment type="caution">
    <text evidence="3">The sequence shown here is derived from an EMBL/GenBank/DDBJ whole genome shotgun (WGS) entry which is preliminary data.</text>
</comment>
<proteinExistence type="predicted"/>
<dbReference type="InterPro" id="IPR036465">
    <property type="entry name" value="vWFA_dom_sf"/>
</dbReference>
<feature type="compositionally biased region" description="Pro residues" evidence="1">
    <location>
        <begin position="809"/>
        <end position="818"/>
    </location>
</feature>
<dbReference type="Pfam" id="PF13519">
    <property type="entry name" value="VWA_2"/>
    <property type="match status" value="1"/>
</dbReference>
<sequence>MDGRRGLKFWAVVGSRRLVRLSWPELPQLMGKVHGSIGSGARDSNSFKLQMDEGDVPDPASVREEGVYAEHYFDTGVEHDKLIALRPMWAHAADPLSGDHDVYLGFSLLSKFDGDGIRQLGRPPLNTALVLDISGSMGSPFSRKDEKAKIEVAKVAFKNLISRLQPKDRVCVITFDDRAEVVLPFQTVGELDRTMVNDKIDGLHPRGGTCLEAGIREAAHQFEFLPFDELCENRVFFLTDMCPNIGGSDGASLHRILTELSTRPCPVLSSVIGIGVDFDASLTSALAVVRGCTSFSVHSEAEFAKMLSEDFAYIVCTLCFNVACVMPSNDKFYVERVFGSPGHEIPRLASQPRPAPPVCPPGESAVSPQPAAPIQTVAACPPLGEAVVCLEMNSIQPSAKREAATKGGVVLLRLRPRPEAADTWLDADLAGELRLEYDTKQGEHVVEPCPWTLPCYRDLCAQEAPAAPLVAATTTTRSGPVRCFYSGQAMRKAVALTRYAHLLRAWAVEERRCEDHWNEYYDREYQRLHKAWSDAIYKEEDELLEGQIKALLAAPLSPPAASGIMVPPDPDAPQYRFHPAEVPALEEEEPEKEYTPLTKDGGQFDERLEPFTLAEGFTLDHLELPSNKYRLAAWHAQLWHWERYCRQVQRERAGLDLPALKAREAEVDRLEEALLAARMARWERIKDTLVAVPYVAPTEADVLLAEGRPIPVPPVYPPGADIPRAASVRMHLSAAIRAALERFAAYYQEEAAAMTPADPVMQEEVARLGKVLASPAPEPAVTPDRDPPRPSRPCKPWRPTPTQSRARYPPVPKKPNLPLPKKVTRKAPRATGPTQPADVQQDEDLPEGEDGLAGLFD</sequence>
<dbReference type="SMART" id="SM00327">
    <property type="entry name" value="VWA"/>
    <property type="match status" value="1"/>
</dbReference>
<keyword evidence="4" id="KW-1185">Reference proteome</keyword>
<dbReference type="Proteomes" id="UP001141327">
    <property type="component" value="Unassembled WGS sequence"/>
</dbReference>
<dbReference type="PANTHER" id="PTHR10579">
    <property type="entry name" value="CALCIUM-ACTIVATED CHLORIDE CHANNEL REGULATOR"/>
    <property type="match status" value="1"/>
</dbReference>
<dbReference type="EMBL" id="JAPMOS010000045">
    <property type="protein sequence ID" value="KAJ4457501.1"/>
    <property type="molecule type" value="Genomic_DNA"/>
</dbReference>
<feature type="region of interest" description="Disordered" evidence="1">
    <location>
        <begin position="773"/>
        <end position="857"/>
    </location>
</feature>
<feature type="compositionally biased region" description="Acidic residues" evidence="1">
    <location>
        <begin position="840"/>
        <end position="850"/>
    </location>
</feature>
<gene>
    <name evidence="3" type="ORF">PAPYR_6974</name>
</gene>
<evidence type="ECO:0000259" key="2">
    <source>
        <dbReference type="PROSITE" id="PS50234"/>
    </source>
</evidence>
<reference evidence="3" key="1">
    <citation type="journal article" date="2022" name="bioRxiv">
        <title>Genomics of Preaxostyla Flagellates Illuminates Evolutionary Transitions and the Path Towards Mitochondrial Loss.</title>
        <authorList>
            <person name="Novak L.V.F."/>
            <person name="Treitli S.C."/>
            <person name="Pyrih J."/>
            <person name="Halakuc P."/>
            <person name="Pipaliya S.V."/>
            <person name="Vacek V."/>
            <person name="Brzon O."/>
            <person name="Soukal P."/>
            <person name="Eme L."/>
            <person name="Dacks J.B."/>
            <person name="Karnkowska A."/>
            <person name="Elias M."/>
            <person name="Hampl V."/>
        </authorList>
    </citation>
    <scope>NUCLEOTIDE SEQUENCE</scope>
    <source>
        <strain evidence="3">RCP-MX</strain>
    </source>
</reference>
<organism evidence="3 4">
    <name type="scientific">Paratrimastix pyriformis</name>
    <dbReference type="NCBI Taxonomy" id="342808"/>
    <lineage>
        <taxon>Eukaryota</taxon>
        <taxon>Metamonada</taxon>
        <taxon>Preaxostyla</taxon>
        <taxon>Paratrimastigidae</taxon>
        <taxon>Paratrimastix</taxon>
    </lineage>
</organism>
<name>A0ABQ8UHX6_9EUKA</name>
<feature type="region of interest" description="Disordered" evidence="1">
    <location>
        <begin position="346"/>
        <end position="366"/>
    </location>
</feature>